<dbReference type="PROSITE" id="PS51677">
    <property type="entry name" value="NODB"/>
    <property type="match status" value="1"/>
</dbReference>
<feature type="domain" description="NodB homology" evidence="2">
    <location>
        <begin position="78"/>
        <end position="260"/>
    </location>
</feature>
<dbReference type="GO" id="GO:0016020">
    <property type="term" value="C:membrane"/>
    <property type="evidence" value="ECO:0007669"/>
    <property type="project" value="TreeGrafter"/>
</dbReference>
<dbReference type="CDD" id="cd10948">
    <property type="entry name" value="CE4_BsPdaA_like"/>
    <property type="match status" value="1"/>
</dbReference>
<evidence type="ECO:0000313" key="3">
    <source>
        <dbReference type="EMBL" id="MBE6832523.1"/>
    </source>
</evidence>
<dbReference type="InterPro" id="IPR002509">
    <property type="entry name" value="NODB_dom"/>
</dbReference>
<comment type="caution">
    <text evidence="3">The sequence shown here is derived from an EMBL/GenBank/DDBJ whole genome shotgun (WGS) entry which is preliminary data.</text>
</comment>
<dbReference type="GO" id="GO:0005975">
    <property type="term" value="P:carbohydrate metabolic process"/>
    <property type="evidence" value="ECO:0007669"/>
    <property type="project" value="InterPro"/>
</dbReference>
<dbReference type="NCBIfam" id="TIGR02884">
    <property type="entry name" value="spore_pdaA"/>
    <property type="match status" value="1"/>
</dbReference>
<dbReference type="InterPro" id="IPR050248">
    <property type="entry name" value="Polysacc_deacetylase_ArnD"/>
</dbReference>
<evidence type="ECO:0000256" key="1">
    <source>
        <dbReference type="SAM" id="SignalP"/>
    </source>
</evidence>
<dbReference type="PANTHER" id="PTHR10587">
    <property type="entry name" value="GLYCOSYL TRANSFERASE-RELATED"/>
    <property type="match status" value="1"/>
</dbReference>
<feature type="chain" id="PRO_5038876245" evidence="1">
    <location>
        <begin position="27"/>
        <end position="267"/>
    </location>
</feature>
<dbReference type="Gene3D" id="3.20.20.370">
    <property type="entry name" value="Glycoside hydrolase/deacetylase"/>
    <property type="match status" value="1"/>
</dbReference>
<gene>
    <name evidence="3" type="primary">pdaA</name>
    <name evidence="3" type="ORF">E7512_02900</name>
</gene>
<proteinExistence type="predicted"/>
<evidence type="ECO:0000313" key="4">
    <source>
        <dbReference type="Proteomes" id="UP000754750"/>
    </source>
</evidence>
<reference evidence="3" key="1">
    <citation type="submission" date="2019-04" db="EMBL/GenBank/DDBJ databases">
        <title>Evolution of Biomass-Degrading Anaerobic Consortia Revealed by Metagenomics.</title>
        <authorList>
            <person name="Peng X."/>
        </authorList>
    </citation>
    <scope>NUCLEOTIDE SEQUENCE</scope>
    <source>
        <strain evidence="3">SIG551</strain>
    </source>
</reference>
<dbReference type="RefSeq" id="WP_326839933.1">
    <property type="nucleotide sequence ID" value="NZ_SVNY01000001.1"/>
</dbReference>
<protein>
    <submittedName>
        <fullName evidence="3">Delta-lactam-biosynthetic de-N-acetylase</fullName>
    </submittedName>
</protein>
<dbReference type="InterPro" id="IPR014235">
    <property type="entry name" value="Spore_PdaA"/>
</dbReference>
<dbReference type="GO" id="GO:0016810">
    <property type="term" value="F:hydrolase activity, acting on carbon-nitrogen (but not peptide) bonds"/>
    <property type="evidence" value="ECO:0007669"/>
    <property type="project" value="InterPro"/>
</dbReference>
<dbReference type="Pfam" id="PF01522">
    <property type="entry name" value="Polysacc_deac_1"/>
    <property type="match status" value="1"/>
</dbReference>
<dbReference type="Proteomes" id="UP000754750">
    <property type="component" value="Unassembled WGS sequence"/>
</dbReference>
<dbReference type="SUPFAM" id="SSF88713">
    <property type="entry name" value="Glycoside hydrolase/deacetylase"/>
    <property type="match status" value="1"/>
</dbReference>
<feature type="signal peptide" evidence="1">
    <location>
        <begin position="1"/>
        <end position="26"/>
    </location>
</feature>
<dbReference type="PANTHER" id="PTHR10587:SF78">
    <property type="entry name" value="PEPTIDOGLYCAN-N-ACETYLMURAMIC ACID DEACETYLASE PDAA"/>
    <property type="match status" value="1"/>
</dbReference>
<dbReference type="AlphaFoldDB" id="A0A928KPT5"/>
<sequence>MYLILKKRHVAAVLACCLLLIGGPLAYRFTAGAAVETGAAVSWGLSFQGPQGNTPVVDASDADLKPYHAYYRGDTSQKKVYLTFDCGYENGNTASILDTLKKQNVKAAFFVVGHYIDTSADLVKRMTEEGHIVGNHTYHHPDMAKIQDKASFEKEIKSLEEAYEAAVGQPMKKFYRPPQGKYSKENLQMANELGYRTIFWSLAYVDWQVDKQPSHDEAMKKLTTRIHPGAVILLHSTSKTNAEILDQLITEWKKMGYTFGTLDELVA</sequence>
<organism evidence="3 4">
    <name type="scientific">Faecalispora sporosphaeroides</name>
    <dbReference type="NCBI Taxonomy" id="1549"/>
    <lineage>
        <taxon>Bacteria</taxon>
        <taxon>Bacillati</taxon>
        <taxon>Bacillota</taxon>
        <taxon>Clostridia</taxon>
        <taxon>Eubacteriales</taxon>
        <taxon>Oscillospiraceae</taxon>
        <taxon>Faecalispora</taxon>
    </lineage>
</organism>
<dbReference type="EMBL" id="SVNY01000001">
    <property type="protein sequence ID" value="MBE6832523.1"/>
    <property type="molecule type" value="Genomic_DNA"/>
</dbReference>
<keyword evidence="1" id="KW-0732">Signal</keyword>
<accession>A0A928KPT5</accession>
<name>A0A928KPT5_9FIRM</name>
<dbReference type="InterPro" id="IPR011330">
    <property type="entry name" value="Glyco_hydro/deAcase_b/a-brl"/>
</dbReference>
<evidence type="ECO:0000259" key="2">
    <source>
        <dbReference type="PROSITE" id="PS51677"/>
    </source>
</evidence>